<dbReference type="PANTHER" id="PTHR35526:SF3">
    <property type="entry name" value="ANTI-SIGMA-F FACTOR RSBW"/>
    <property type="match status" value="1"/>
</dbReference>
<dbReference type="InterPro" id="IPR036890">
    <property type="entry name" value="HATPase_C_sf"/>
</dbReference>
<dbReference type="GO" id="GO:0004674">
    <property type="term" value="F:protein serine/threonine kinase activity"/>
    <property type="evidence" value="ECO:0007669"/>
    <property type="project" value="UniProtKB-KW"/>
</dbReference>
<dbReference type="EMBL" id="FONG01000017">
    <property type="protein sequence ID" value="SFF52063.1"/>
    <property type="molecule type" value="Genomic_DNA"/>
</dbReference>
<feature type="domain" description="Histidine kinase/HSP90-like ATPase" evidence="2">
    <location>
        <begin position="44"/>
        <end position="145"/>
    </location>
</feature>
<accession>A0A1I2JDZ0</accession>
<protein>
    <submittedName>
        <fullName evidence="3">Anti-sigma regulatory factor (Ser/Thr protein kinase)</fullName>
    </submittedName>
</protein>
<keyword evidence="1" id="KW-0723">Serine/threonine-protein kinase</keyword>
<gene>
    <name evidence="3" type="ORF">SAMN05216251_11782</name>
</gene>
<dbReference type="SUPFAM" id="SSF55874">
    <property type="entry name" value="ATPase domain of HSP90 chaperone/DNA topoisomerase II/histidine kinase"/>
    <property type="match status" value="1"/>
</dbReference>
<name>A0A1I2JDZ0_9ACTN</name>
<evidence type="ECO:0000313" key="4">
    <source>
        <dbReference type="Proteomes" id="UP000199323"/>
    </source>
</evidence>
<dbReference type="PANTHER" id="PTHR35526">
    <property type="entry name" value="ANTI-SIGMA-F FACTOR RSBW-RELATED"/>
    <property type="match status" value="1"/>
</dbReference>
<dbReference type="AlphaFoldDB" id="A0A1I2JDZ0"/>
<dbReference type="RefSeq" id="WP_245796331.1">
    <property type="nucleotide sequence ID" value="NZ_FONG01000017.1"/>
</dbReference>
<dbReference type="Gene3D" id="3.30.565.10">
    <property type="entry name" value="Histidine kinase-like ATPase, C-terminal domain"/>
    <property type="match status" value="1"/>
</dbReference>
<evidence type="ECO:0000313" key="3">
    <source>
        <dbReference type="EMBL" id="SFF52063.1"/>
    </source>
</evidence>
<keyword evidence="3" id="KW-0418">Kinase</keyword>
<evidence type="ECO:0000259" key="2">
    <source>
        <dbReference type="Pfam" id="PF13581"/>
    </source>
</evidence>
<keyword evidence="3" id="KW-0808">Transferase</keyword>
<evidence type="ECO:0000256" key="1">
    <source>
        <dbReference type="ARBA" id="ARBA00022527"/>
    </source>
</evidence>
<reference evidence="3 4" key="1">
    <citation type="submission" date="2016-10" db="EMBL/GenBank/DDBJ databases">
        <authorList>
            <person name="de Groot N.N."/>
        </authorList>
    </citation>
    <scope>NUCLEOTIDE SEQUENCE [LARGE SCALE GENOMIC DNA]</scope>
    <source>
        <strain evidence="3 4">CGMCC 4.3510</strain>
    </source>
</reference>
<dbReference type="InterPro" id="IPR050267">
    <property type="entry name" value="Anti-sigma-factor_SerPK"/>
</dbReference>
<dbReference type="InterPro" id="IPR003594">
    <property type="entry name" value="HATPase_dom"/>
</dbReference>
<dbReference type="CDD" id="cd16936">
    <property type="entry name" value="HATPase_RsbW-like"/>
    <property type="match status" value="1"/>
</dbReference>
<keyword evidence="4" id="KW-1185">Reference proteome</keyword>
<dbReference type="Pfam" id="PF13581">
    <property type="entry name" value="HATPase_c_2"/>
    <property type="match status" value="1"/>
</dbReference>
<dbReference type="Proteomes" id="UP000199323">
    <property type="component" value="Unassembled WGS sequence"/>
</dbReference>
<proteinExistence type="predicted"/>
<organism evidence="3 4">
    <name type="scientific">Actinacidiphila alni</name>
    <dbReference type="NCBI Taxonomy" id="380248"/>
    <lineage>
        <taxon>Bacteria</taxon>
        <taxon>Bacillati</taxon>
        <taxon>Actinomycetota</taxon>
        <taxon>Actinomycetes</taxon>
        <taxon>Kitasatosporales</taxon>
        <taxon>Streptomycetaceae</taxon>
        <taxon>Actinacidiphila</taxon>
    </lineage>
</organism>
<dbReference type="STRING" id="380248.SAMN05216251_11782"/>
<sequence length="165" mass="16925">MGSPTTDTVDTIGSGTATPGIAAVPRAPGPRAGGCTFELLACGAAVSEARRRARAYLTARGCSADACDTAALLVSELVTNAVRHTASPTVICSVRRDGTRVRVEVEDHGNAGGADEGPVLRDSGTHEVSGRGLLLVDAVCDEWGVVPGRDGIGRIVRAVFRDTEV</sequence>